<feature type="domain" description="Aminotransferase class V" evidence="2">
    <location>
        <begin position="2"/>
        <end position="338"/>
    </location>
</feature>
<comment type="caution">
    <text evidence="3">The sequence shown here is derived from an EMBL/GenBank/DDBJ whole genome shotgun (WGS) entry which is preliminary data.</text>
</comment>
<organism evidence="3 4">
    <name type="scientific">Candidatus Similichlamydia laticola</name>
    <dbReference type="NCBI Taxonomy" id="2170265"/>
    <lineage>
        <taxon>Bacteria</taxon>
        <taxon>Pseudomonadati</taxon>
        <taxon>Chlamydiota</taxon>
        <taxon>Chlamydiia</taxon>
        <taxon>Parachlamydiales</taxon>
        <taxon>Candidatus Parilichlamydiaceae</taxon>
        <taxon>Candidatus Similichlamydia</taxon>
    </lineage>
</organism>
<dbReference type="Pfam" id="PF00266">
    <property type="entry name" value="Aminotran_5"/>
    <property type="match status" value="1"/>
</dbReference>
<name>A0A369KB64_9BACT</name>
<proteinExistence type="predicted"/>
<keyword evidence="1" id="KW-0663">Pyridoxal phosphate</keyword>
<dbReference type="InterPro" id="IPR015421">
    <property type="entry name" value="PyrdxlP-dep_Trfase_major"/>
</dbReference>
<evidence type="ECO:0000256" key="1">
    <source>
        <dbReference type="ARBA" id="ARBA00022898"/>
    </source>
</evidence>
<evidence type="ECO:0000259" key="2">
    <source>
        <dbReference type="Pfam" id="PF00266"/>
    </source>
</evidence>
<dbReference type="InterPro" id="IPR000192">
    <property type="entry name" value="Aminotrans_V_dom"/>
</dbReference>
<sequence>MTYLYEESRRTIASLLGASSPEEVVFTSGTTQGLNALARALCPPVERRHDGRFRLFVTPLEHHANLVPWQEVAKENGYQLGYLPFLASGEIDLERLPSFLDETVAVVALHHVSHVTGGVLPVEVLSPLIRSSGALSVLDAAQSIGHLPVSLPALGCDFCCFSGHKVYGPTGVGVCWGRQRLWEEMRPWSFGGHMVDQVTLEGATYQKGAARFEAGTPPFVQAIGMSHSLAWLSSLNLNEVHRYEQELMLFLIESLSRDHRIRLLGNPSRRGSLVSMCFDGQQNLKLHPFDVATLLGLERICVRSGHLCAQPAMSFFGTTSCLRVSLGVYTEKSDLEHFMACLLSILDRLS</sequence>
<evidence type="ECO:0000313" key="3">
    <source>
        <dbReference type="EMBL" id="RDB31849.1"/>
    </source>
</evidence>
<dbReference type="InterPro" id="IPR015422">
    <property type="entry name" value="PyrdxlP-dep_Trfase_small"/>
</dbReference>
<accession>A0A369KB64</accession>
<dbReference type="Gene3D" id="3.90.1150.10">
    <property type="entry name" value="Aspartate Aminotransferase, domain 1"/>
    <property type="match status" value="1"/>
</dbReference>
<reference evidence="3 4" key="1">
    <citation type="submission" date="2018-07" db="EMBL/GenBank/DDBJ databases">
        <title>Comparative genomics of the Candidatus Parilichlamydiaceae reveals evidence of convergent evolution and genome reduction in the phylum Chlamydiae.</title>
        <authorList>
            <person name="Taylor-Brown A."/>
            <person name="Polkinghorne A."/>
        </authorList>
    </citation>
    <scope>NUCLEOTIDE SEQUENCE [LARGE SCALE GENOMIC DNA]</scope>
    <source>
        <strain evidence="3 4">Hat2</strain>
    </source>
</reference>
<dbReference type="SUPFAM" id="SSF53383">
    <property type="entry name" value="PLP-dependent transferases"/>
    <property type="match status" value="1"/>
</dbReference>
<dbReference type="EMBL" id="QQBG01000005">
    <property type="protein sequence ID" value="RDB31849.1"/>
    <property type="molecule type" value="Genomic_DNA"/>
</dbReference>
<dbReference type="PANTHER" id="PTHR43586:SF8">
    <property type="entry name" value="CYSTEINE DESULFURASE 1, CHLOROPLASTIC"/>
    <property type="match status" value="1"/>
</dbReference>
<dbReference type="Proteomes" id="UP000253816">
    <property type="component" value="Unassembled WGS sequence"/>
</dbReference>
<keyword evidence="4" id="KW-1185">Reference proteome</keyword>
<dbReference type="PANTHER" id="PTHR43586">
    <property type="entry name" value="CYSTEINE DESULFURASE"/>
    <property type="match status" value="1"/>
</dbReference>
<evidence type="ECO:0000313" key="4">
    <source>
        <dbReference type="Proteomes" id="UP000253816"/>
    </source>
</evidence>
<dbReference type="InterPro" id="IPR015424">
    <property type="entry name" value="PyrdxlP-dep_Trfase"/>
</dbReference>
<gene>
    <name evidence="3" type="ORF">HAT2_00041</name>
</gene>
<protein>
    <submittedName>
        <fullName evidence="3">Cysteine desulfurase, SufS subfamily</fullName>
    </submittedName>
</protein>
<dbReference type="Gene3D" id="3.40.640.10">
    <property type="entry name" value="Type I PLP-dependent aspartate aminotransferase-like (Major domain)"/>
    <property type="match status" value="1"/>
</dbReference>
<dbReference type="AlphaFoldDB" id="A0A369KB64"/>